<dbReference type="PROSITE" id="PS50850">
    <property type="entry name" value="MFS"/>
    <property type="match status" value="2"/>
</dbReference>
<accession>A0AAU9WLK5</accession>
<feature type="transmembrane region" description="Helical" evidence="6">
    <location>
        <begin position="909"/>
        <end position="933"/>
    </location>
</feature>
<dbReference type="CDD" id="cd17317">
    <property type="entry name" value="MFS_SLC22"/>
    <property type="match status" value="2"/>
</dbReference>
<dbReference type="PROSITE" id="PS00216">
    <property type="entry name" value="SUGAR_TRANSPORT_1"/>
    <property type="match status" value="2"/>
</dbReference>
<dbReference type="GO" id="GO:0016020">
    <property type="term" value="C:membrane"/>
    <property type="evidence" value="ECO:0007669"/>
    <property type="project" value="UniProtKB-SubCell"/>
</dbReference>
<sequence>MALSADDVLEEVGSFGWFQIRLLILFNLLSALLFGWAVMVTGIITAEPPWKCVQNSSVCTFGGSFYSGDEHYDHRCNISRSEWEFEDDMTTVVTEFDLVCGKSIYGTLALAAVFLGFFVGAIIIGPFTDKFGRKPTIFISGFVIAVFSLVSAFPKIFSLFVVFKIIVGLGVGGASVAIFVLVTEFVGVRHRSMMGMSLWYCWSISLMCLAGIAYLIRDWRTLTIVTAVPGLPALLGWFLTPESVRWLMVKGRTEDAKAIFRRMARVNKTSMPVGELQAPDDDDRLGDVCDLFSSRQMVKKTLLSWYCWFVNALVYYGVFLSAPNIGGNFYLNFFLTSLIELPAIPAGVWAFNRFGRKKSIIASLILAAIGAFASVLIESEGGGSKGALAGKIIMSMMVAKFFITISFDGVYLYTAELFPTAIRNIGVGTSTASARIGSMCSPFIVYTNRVHSLLPFAIMGANALLAGVLCLTLPETKNEPTLETVKREEEEMARIPPAYSRFIHPWVAKCKILLIASKSSILEMALTVDQVFEKIGSFGRYQKLLLLGCNGLIFFWMGFAVLIMTFIAADPGWKCVANSTQCRFNGSMAASDKRRCDMNRSEWVFNDDLTSVATEFDLVCDKAIYVSIATSMIFLGFLLGGVTVGPFADKLGRRITIYSYGCIIALFSLLSAFPHAYWLFVVFRFLVGFGVGGSSIGIYVLVTEMVGVRHRSLIGVSLWYCWTFSLLFLDLLAYFIRDWRTLALACGVPAIPVVLGWFITRESPRWLLLKGKVKRAEVILKRVSDVNGKEMPKEDLMEPEDQTRIGDVRDLFSSKLMARKTLLSWYIWFVCGMVYYGVYLSTPNVGGNLYMNFFLTSFIEVFCLPIIVWSSDRFGRKKIIIGSLILAAVSSIGAVLLTTEDDSNKGMLAGRIIFSMVFAKVFITITFDLAYVYSAELFPTVIRNIGMGTSTASARIGAFCSPYIVYLSNVHIMLPYAVMGGNALLCGLLCLTLPETANQPTLEIIDGKKYSTTSGEDEDEDEHEDNNDNNKNVTEEEKEALVNGEVANDDNA</sequence>
<dbReference type="Gene3D" id="1.20.1250.20">
    <property type="entry name" value="MFS general substrate transporter like domains"/>
    <property type="match status" value="2"/>
</dbReference>
<dbReference type="Proteomes" id="UP001159428">
    <property type="component" value="Unassembled WGS sequence"/>
</dbReference>
<dbReference type="InterPro" id="IPR020846">
    <property type="entry name" value="MFS_dom"/>
</dbReference>
<feature type="transmembrane region" description="Helical" evidence="6">
    <location>
        <begin position="392"/>
        <end position="413"/>
    </location>
</feature>
<keyword evidence="4 6" id="KW-0472">Membrane</keyword>
<evidence type="ECO:0000259" key="7">
    <source>
        <dbReference type="PROSITE" id="PS50850"/>
    </source>
</evidence>
<feature type="transmembrane region" description="Helical" evidence="6">
    <location>
        <begin position="198"/>
        <end position="216"/>
    </location>
</feature>
<dbReference type="AlphaFoldDB" id="A0AAU9WLK5"/>
<name>A0AAU9WLK5_9CNID</name>
<dbReference type="Pfam" id="PF00083">
    <property type="entry name" value="Sugar_tr"/>
    <property type="match status" value="2"/>
</dbReference>
<feature type="transmembrane region" description="Helical" evidence="6">
    <location>
        <begin position="848"/>
        <end position="867"/>
    </location>
</feature>
<feature type="transmembrane region" description="Helical" evidence="6">
    <location>
        <begin position="655"/>
        <end position="673"/>
    </location>
</feature>
<feature type="transmembrane region" description="Helical" evidence="6">
    <location>
        <begin position="329"/>
        <end position="352"/>
    </location>
</feature>
<feature type="transmembrane region" description="Helical" evidence="6">
    <location>
        <begin position="544"/>
        <end position="569"/>
    </location>
</feature>
<feature type="transmembrane region" description="Helical" evidence="6">
    <location>
        <begin position="822"/>
        <end position="842"/>
    </location>
</feature>
<comment type="caution">
    <text evidence="8">The sequence shown here is derived from an EMBL/GenBank/DDBJ whole genome shotgun (WGS) entry which is preliminary data.</text>
</comment>
<feature type="transmembrane region" description="Helical" evidence="6">
    <location>
        <begin position="624"/>
        <end position="648"/>
    </location>
</feature>
<keyword evidence="3 6" id="KW-1133">Transmembrane helix</keyword>
<feature type="transmembrane region" description="Helical" evidence="6">
    <location>
        <begin position="679"/>
        <end position="701"/>
    </location>
</feature>
<feature type="transmembrane region" description="Helical" evidence="6">
    <location>
        <begin position="713"/>
        <end position="736"/>
    </location>
</feature>
<feature type="domain" description="Major facilitator superfamily (MFS) profile" evidence="7">
    <location>
        <begin position="23"/>
        <end position="478"/>
    </location>
</feature>
<comment type="subcellular location">
    <subcellularLocation>
        <location evidence="1">Membrane</location>
        <topology evidence="1">Multi-pass membrane protein</topology>
    </subcellularLocation>
</comment>
<feature type="transmembrane region" description="Helical" evidence="6">
    <location>
        <begin position="359"/>
        <end position="377"/>
    </location>
</feature>
<organism evidence="8 9">
    <name type="scientific">Pocillopora meandrina</name>
    <dbReference type="NCBI Taxonomy" id="46732"/>
    <lineage>
        <taxon>Eukaryota</taxon>
        <taxon>Metazoa</taxon>
        <taxon>Cnidaria</taxon>
        <taxon>Anthozoa</taxon>
        <taxon>Hexacorallia</taxon>
        <taxon>Scleractinia</taxon>
        <taxon>Astrocoeniina</taxon>
        <taxon>Pocilloporidae</taxon>
        <taxon>Pocillopora</taxon>
    </lineage>
</organism>
<evidence type="ECO:0000313" key="8">
    <source>
        <dbReference type="EMBL" id="CAH3118003.1"/>
    </source>
</evidence>
<evidence type="ECO:0000256" key="1">
    <source>
        <dbReference type="ARBA" id="ARBA00004141"/>
    </source>
</evidence>
<feature type="compositionally biased region" description="Acidic residues" evidence="5">
    <location>
        <begin position="1015"/>
        <end position="1027"/>
    </location>
</feature>
<feature type="transmembrane region" description="Helical" evidence="6">
    <location>
        <begin position="104"/>
        <end position="124"/>
    </location>
</feature>
<evidence type="ECO:0000256" key="2">
    <source>
        <dbReference type="ARBA" id="ARBA00022692"/>
    </source>
</evidence>
<evidence type="ECO:0000256" key="4">
    <source>
        <dbReference type="ARBA" id="ARBA00023136"/>
    </source>
</evidence>
<feature type="transmembrane region" description="Helical" evidence="6">
    <location>
        <begin position="742"/>
        <end position="760"/>
    </location>
</feature>
<reference evidence="8 9" key="1">
    <citation type="submission" date="2022-05" db="EMBL/GenBank/DDBJ databases">
        <authorList>
            <consortium name="Genoscope - CEA"/>
            <person name="William W."/>
        </authorList>
    </citation>
    <scope>NUCLEOTIDE SEQUENCE [LARGE SCALE GENOMIC DNA]</scope>
</reference>
<protein>
    <recommendedName>
        <fullName evidence="7">Major facilitator superfamily (MFS) profile domain-containing protein</fullName>
    </recommendedName>
</protein>
<dbReference type="EMBL" id="CALNXJ010000016">
    <property type="protein sequence ID" value="CAH3118003.1"/>
    <property type="molecule type" value="Genomic_DNA"/>
</dbReference>
<feature type="transmembrane region" description="Helical" evidence="6">
    <location>
        <begin position="159"/>
        <end position="186"/>
    </location>
</feature>
<evidence type="ECO:0000256" key="5">
    <source>
        <dbReference type="SAM" id="MobiDB-lite"/>
    </source>
</evidence>
<feature type="transmembrane region" description="Helical" evidence="6">
    <location>
        <begin position="22"/>
        <end position="44"/>
    </location>
</feature>
<feature type="domain" description="Major facilitator superfamily (MFS) profile" evidence="7">
    <location>
        <begin position="544"/>
        <end position="998"/>
    </location>
</feature>
<evidence type="ECO:0000313" key="9">
    <source>
        <dbReference type="Proteomes" id="UP001159428"/>
    </source>
</evidence>
<dbReference type="SUPFAM" id="SSF103473">
    <property type="entry name" value="MFS general substrate transporter"/>
    <property type="match status" value="2"/>
</dbReference>
<keyword evidence="2 6" id="KW-0812">Transmembrane</keyword>
<proteinExistence type="predicted"/>
<dbReference type="InterPro" id="IPR005829">
    <property type="entry name" value="Sugar_transporter_CS"/>
</dbReference>
<dbReference type="FunFam" id="1.20.1250.20:FF:000023">
    <property type="entry name" value="Solute carrier family 22 member 6"/>
    <property type="match status" value="1"/>
</dbReference>
<evidence type="ECO:0000256" key="6">
    <source>
        <dbReference type="SAM" id="Phobius"/>
    </source>
</evidence>
<feature type="transmembrane region" description="Helical" evidence="6">
    <location>
        <begin position="303"/>
        <end position="323"/>
    </location>
</feature>
<dbReference type="InterPro" id="IPR036259">
    <property type="entry name" value="MFS_trans_sf"/>
</dbReference>
<dbReference type="GO" id="GO:0022857">
    <property type="term" value="F:transmembrane transporter activity"/>
    <property type="evidence" value="ECO:0007669"/>
    <property type="project" value="InterPro"/>
</dbReference>
<evidence type="ECO:0000256" key="3">
    <source>
        <dbReference type="ARBA" id="ARBA00022989"/>
    </source>
</evidence>
<dbReference type="PROSITE" id="PS00217">
    <property type="entry name" value="SUGAR_TRANSPORT_2"/>
    <property type="match status" value="2"/>
</dbReference>
<feature type="transmembrane region" description="Helical" evidence="6">
    <location>
        <begin position="136"/>
        <end position="153"/>
    </location>
</feature>
<keyword evidence="9" id="KW-1185">Reference proteome</keyword>
<dbReference type="InterPro" id="IPR005828">
    <property type="entry name" value="MFS_sugar_transport-like"/>
</dbReference>
<feature type="transmembrane region" description="Helical" evidence="6">
    <location>
        <begin position="879"/>
        <end position="897"/>
    </location>
</feature>
<dbReference type="PANTHER" id="PTHR24064">
    <property type="entry name" value="SOLUTE CARRIER FAMILY 22 MEMBER"/>
    <property type="match status" value="1"/>
</dbReference>
<feature type="region of interest" description="Disordered" evidence="5">
    <location>
        <begin position="1007"/>
        <end position="1052"/>
    </location>
</feature>
<gene>
    <name evidence="8" type="ORF">PMEA_00007737</name>
</gene>